<gene>
    <name evidence="1" type="ORF">PUN28_002810</name>
</gene>
<keyword evidence="2" id="KW-1185">Reference proteome</keyword>
<comment type="caution">
    <text evidence="1">The sequence shown here is derived from an EMBL/GenBank/DDBJ whole genome shotgun (WGS) entry which is preliminary data.</text>
</comment>
<organism evidence="1 2">
    <name type="scientific">Cardiocondyla obscurior</name>
    <dbReference type="NCBI Taxonomy" id="286306"/>
    <lineage>
        <taxon>Eukaryota</taxon>
        <taxon>Metazoa</taxon>
        <taxon>Ecdysozoa</taxon>
        <taxon>Arthropoda</taxon>
        <taxon>Hexapoda</taxon>
        <taxon>Insecta</taxon>
        <taxon>Pterygota</taxon>
        <taxon>Neoptera</taxon>
        <taxon>Endopterygota</taxon>
        <taxon>Hymenoptera</taxon>
        <taxon>Apocrita</taxon>
        <taxon>Aculeata</taxon>
        <taxon>Formicoidea</taxon>
        <taxon>Formicidae</taxon>
        <taxon>Myrmicinae</taxon>
        <taxon>Cardiocondyla</taxon>
    </lineage>
</organism>
<reference evidence="1 2" key="1">
    <citation type="submission" date="2023-03" db="EMBL/GenBank/DDBJ databases">
        <title>High recombination rates correlate with genetic variation in Cardiocondyla obscurior ants.</title>
        <authorList>
            <person name="Errbii M."/>
        </authorList>
    </citation>
    <scope>NUCLEOTIDE SEQUENCE [LARGE SCALE GENOMIC DNA]</scope>
    <source>
        <strain evidence="1">Alpha-2009</strain>
        <tissue evidence="1">Whole body</tissue>
    </source>
</reference>
<evidence type="ECO:0000313" key="2">
    <source>
        <dbReference type="Proteomes" id="UP001430953"/>
    </source>
</evidence>
<sequence length="128" mass="14600">MSHQHETKTNVLSLPQSIRRVDQGLSRRRRSIILILGGRFTKLWLSCCSIITAFKIIFRVEVGISSVWKAILGPPSPTSQHPERRSRPRKGILLRRSSLRIIIFWKCSPPIEMNKRIAGDSSVVSRLS</sequence>
<name>A0AAW2GWH1_9HYME</name>
<dbReference type="EMBL" id="JADYXP020000002">
    <property type="protein sequence ID" value="KAL0131521.1"/>
    <property type="molecule type" value="Genomic_DNA"/>
</dbReference>
<dbReference type="Proteomes" id="UP001430953">
    <property type="component" value="Unassembled WGS sequence"/>
</dbReference>
<protein>
    <submittedName>
        <fullName evidence="1">Uncharacterized protein</fullName>
    </submittedName>
</protein>
<proteinExistence type="predicted"/>
<dbReference type="AlphaFoldDB" id="A0AAW2GWH1"/>
<evidence type="ECO:0000313" key="1">
    <source>
        <dbReference type="EMBL" id="KAL0131521.1"/>
    </source>
</evidence>
<accession>A0AAW2GWH1</accession>